<dbReference type="SUPFAM" id="SSF103481">
    <property type="entry name" value="Multidrug resistance efflux transporter EmrE"/>
    <property type="match status" value="1"/>
</dbReference>
<dbReference type="AlphaFoldDB" id="A0AAW8YGE0"/>
<evidence type="ECO:0000313" key="10">
    <source>
        <dbReference type="Proteomes" id="UP001280897"/>
    </source>
</evidence>
<accession>A0AAW8YGE0</accession>
<keyword evidence="4 7" id="KW-0812">Transmembrane</keyword>
<reference evidence="9" key="1">
    <citation type="journal article" date="2023" name="PeerJ">
        <title>Selection and evaluation of lactic acid bacteria from chicken feces in Thailand as potential probiotics.</title>
        <authorList>
            <person name="Khurajog B."/>
            <person name="Disastra Y."/>
            <person name="Lawwyne L.D."/>
            <person name="Sirichokchatchawan W."/>
            <person name="Niyomtham W."/>
            <person name="Yindee J."/>
            <person name="Hampson D.J."/>
            <person name="Prapasarakul N."/>
        </authorList>
    </citation>
    <scope>NUCLEOTIDE SEQUENCE</scope>
    <source>
        <strain evidence="9">BF9</strain>
    </source>
</reference>
<keyword evidence="6 7" id="KW-0472">Membrane</keyword>
<reference evidence="9" key="2">
    <citation type="submission" date="2023-10" db="EMBL/GenBank/DDBJ databases">
        <authorList>
            <person name="Khurajog B."/>
        </authorList>
    </citation>
    <scope>NUCLEOTIDE SEQUENCE</scope>
    <source>
        <strain evidence="9">BF9</strain>
    </source>
</reference>
<dbReference type="InterPro" id="IPR000620">
    <property type="entry name" value="EamA_dom"/>
</dbReference>
<dbReference type="InterPro" id="IPR050638">
    <property type="entry name" value="AA-Vitamin_Transporters"/>
</dbReference>
<comment type="subcellular location">
    <subcellularLocation>
        <location evidence="1">Cell membrane</location>
        <topology evidence="1">Multi-pass membrane protein</topology>
    </subcellularLocation>
</comment>
<evidence type="ECO:0000256" key="3">
    <source>
        <dbReference type="ARBA" id="ARBA00022475"/>
    </source>
</evidence>
<feature type="domain" description="EamA" evidence="8">
    <location>
        <begin position="7"/>
        <end position="144"/>
    </location>
</feature>
<dbReference type="Pfam" id="PF00892">
    <property type="entry name" value="EamA"/>
    <property type="match status" value="1"/>
</dbReference>
<feature type="transmembrane region" description="Helical" evidence="7">
    <location>
        <begin position="280"/>
        <end position="300"/>
    </location>
</feature>
<comment type="caution">
    <text evidence="9">The sequence shown here is derived from an EMBL/GenBank/DDBJ whole genome shotgun (WGS) entry which is preliminary data.</text>
</comment>
<dbReference type="PANTHER" id="PTHR32322">
    <property type="entry name" value="INNER MEMBRANE TRANSPORTER"/>
    <property type="match status" value="1"/>
</dbReference>
<name>A0AAW8YGE0_PEDAC</name>
<keyword evidence="3" id="KW-1003">Cell membrane</keyword>
<feature type="transmembrane region" description="Helical" evidence="7">
    <location>
        <begin position="100"/>
        <end position="120"/>
    </location>
</feature>
<feature type="transmembrane region" description="Helical" evidence="7">
    <location>
        <begin position="190"/>
        <end position="217"/>
    </location>
</feature>
<feature type="transmembrane region" description="Helical" evidence="7">
    <location>
        <begin position="257"/>
        <end position="274"/>
    </location>
</feature>
<feature type="transmembrane region" description="Helical" evidence="7">
    <location>
        <begin position="157"/>
        <end position="178"/>
    </location>
</feature>
<dbReference type="PANTHER" id="PTHR32322:SF18">
    <property type="entry name" value="S-ADENOSYLMETHIONINE_S-ADENOSYLHOMOCYSTEINE TRANSPORTER"/>
    <property type="match status" value="1"/>
</dbReference>
<dbReference type="Proteomes" id="UP001280897">
    <property type="component" value="Unassembled WGS sequence"/>
</dbReference>
<evidence type="ECO:0000259" key="8">
    <source>
        <dbReference type="Pfam" id="PF00892"/>
    </source>
</evidence>
<gene>
    <name evidence="9" type="ORF">R0G89_03645</name>
</gene>
<feature type="transmembrane region" description="Helical" evidence="7">
    <location>
        <begin position="36"/>
        <end position="57"/>
    </location>
</feature>
<evidence type="ECO:0000313" key="9">
    <source>
        <dbReference type="EMBL" id="MDV2620823.1"/>
    </source>
</evidence>
<dbReference type="EMBL" id="JAWJAV010000002">
    <property type="protein sequence ID" value="MDV2620823.1"/>
    <property type="molecule type" value="Genomic_DNA"/>
</dbReference>
<evidence type="ECO:0000256" key="7">
    <source>
        <dbReference type="SAM" id="Phobius"/>
    </source>
</evidence>
<organism evidence="9 10">
    <name type="scientific">Pediococcus acidilactici</name>
    <dbReference type="NCBI Taxonomy" id="1254"/>
    <lineage>
        <taxon>Bacteria</taxon>
        <taxon>Bacillati</taxon>
        <taxon>Bacillota</taxon>
        <taxon>Bacilli</taxon>
        <taxon>Lactobacillales</taxon>
        <taxon>Lactobacillaceae</taxon>
        <taxon>Pediococcus</taxon>
        <taxon>Pediococcus acidilactici group</taxon>
    </lineage>
</organism>
<evidence type="ECO:0000256" key="5">
    <source>
        <dbReference type="ARBA" id="ARBA00022989"/>
    </source>
</evidence>
<proteinExistence type="inferred from homology"/>
<dbReference type="InterPro" id="IPR037185">
    <property type="entry name" value="EmrE-like"/>
</dbReference>
<protein>
    <submittedName>
        <fullName evidence="9">DMT family transporter</fullName>
    </submittedName>
</protein>
<dbReference type="GO" id="GO:0005886">
    <property type="term" value="C:plasma membrane"/>
    <property type="evidence" value="ECO:0007669"/>
    <property type="project" value="UniProtKB-SubCell"/>
</dbReference>
<evidence type="ECO:0000256" key="4">
    <source>
        <dbReference type="ARBA" id="ARBA00022692"/>
    </source>
</evidence>
<keyword evidence="5 7" id="KW-1133">Transmembrane helix</keyword>
<feature type="transmembrane region" description="Helical" evidence="7">
    <location>
        <begin position="223"/>
        <end position="245"/>
    </location>
</feature>
<sequence length="317" mass="34219">MTGKYALGLLLCLISVLSWGGMFPIMEPALKVMDPFYFTLFRYGSVAIIFALILFITEGAHAFKTEGHVFKLWVFGTAAFAGFSFLVFLGQQLAGASGSIIASVMMAIQPLLGVLVAWIYSGIKPTLASLVSMIVAAIGVFMVVTKGDFSVLFSGQNTLLAVTLILLGALCWVIYTAGGADFPEWSILRYSTLTALLGVCSVIIALTIATILGWLHFPSLNQIVAVHTALIYMVTFAGVIAVFTWNLGNRIITPINGILFMNLVPITSFIIKIVNGYQVSLFEVAGCIITITALVGNNLYNRYKAKQSDTTELTSTH</sequence>
<dbReference type="RefSeq" id="WP_008841645.1">
    <property type="nucleotide sequence ID" value="NZ_CP066046.1"/>
</dbReference>
<evidence type="ECO:0000256" key="2">
    <source>
        <dbReference type="ARBA" id="ARBA00007362"/>
    </source>
</evidence>
<feature type="transmembrane region" description="Helical" evidence="7">
    <location>
        <begin position="127"/>
        <end position="145"/>
    </location>
</feature>
<comment type="similarity">
    <text evidence="2">Belongs to the EamA transporter family.</text>
</comment>
<evidence type="ECO:0000256" key="1">
    <source>
        <dbReference type="ARBA" id="ARBA00004651"/>
    </source>
</evidence>
<evidence type="ECO:0000256" key="6">
    <source>
        <dbReference type="ARBA" id="ARBA00023136"/>
    </source>
</evidence>
<feature type="transmembrane region" description="Helical" evidence="7">
    <location>
        <begin position="69"/>
        <end position="88"/>
    </location>
</feature>